<protein>
    <submittedName>
        <fullName evidence="5">ADP-ribose pyrophosphatase</fullName>
    </submittedName>
</protein>
<dbReference type="EMBL" id="FOYM01000007">
    <property type="protein sequence ID" value="SFR02080.1"/>
    <property type="molecule type" value="Genomic_DNA"/>
</dbReference>
<keyword evidence="6" id="KW-1185">Reference proteome</keyword>
<dbReference type="RefSeq" id="WP_092482551.1">
    <property type="nucleotide sequence ID" value="NZ_FOYM01000007.1"/>
</dbReference>
<evidence type="ECO:0000259" key="4">
    <source>
        <dbReference type="PROSITE" id="PS51462"/>
    </source>
</evidence>
<evidence type="ECO:0000256" key="2">
    <source>
        <dbReference type="ARBA" id="ARBA00022801"/>
    </source>
</evidence>
<dbReference type="AlphaFoldDB" id="A0A1I6D9E9"/>
<dbReference type="GO" id="GO:0005829">
    <property type="term" value="C:cytosol"/>
    <property type="evidence" value="ECO:0007669"/>
    <property type="project" value="TreeGrafter"/>
</dbReference>
<dbReference type="GO" id="GO:0006753">
    <property type="term" value="P:nucleoside phosphate metabolic process"/>
    <property type="evidence" value="ECO:0007669"/>
    <property type="project" value="TreeGrafter"/>
</dbReference>
<keyword evidence="2 3" id="KW-0378">Hydrolase</keyword>
<dbReference type="PRINTS" id="PR00502">
    <property type="entry name" value="NUDIXFAMILY"/>
</dbReference>
<dbReference type="InterPro" id="IPR020084">
    <property type="entry name" value="NUDIX_hydrolase_CS"/>
</dbReference>
<evidence type="ECO:0000313" key="5">
    <source>
        <dbReference type="EMBL" id="SFR02080.1"/>
    </source>
</evidence>
<sequence length="177" mass="19955">MATEKTMTSETVFHGKIINVRRDDVLLPDGRPGTREVVGSADAVAVVAVTENREVLMVSQYRYPAGKEMLEIPAGKIEPGEQALECAQRELEEETGYRAGNWRDLYRFYTSPGFCTEQIHLYLAYDLTAHNQNPDQDEFIEVIKIPLEKALQMVESNEICDAKTITGLLAAVRYIEK</sequence>
<organism evidence="5 6">
    <name type="scientific">Desulfoscipio geothermicus DSM 3669</name>
    <dbReference type="NCBI Taxonomy" id="1121426"/>
    <lineage>
        <taxon>Bacteria</taxon>
        <taxon>Bacillati</taxon>
        <taxon>Bacillota</taxon>
        <taxon>Clostridia</taxon>
        <taxon>Eubacteriales</taxon>
        <taxon>Desulfallaceae</taxon>
        <taxon>Desulfoscipio</taxon>
    </lineage>
</organism>
<evidence type="ECO:0000313" key="6">
    <source>
        <dbReference type="Proteomes" id="UP000199584"/>
    </source>
</evidence>
<dbReference type="PANTHER" id="PTHR11839">
    <property type="entry name" value="UDP/ADP-SUGAR PYROPHOSPHATASE"/>
    <property type="match status" value="1"/>
</dbReference>
<dbReference type="PANTHER" id="PTHR11839:SF18">
    <property type="entry name" value="NUDIX HYDROLASE DOMAIN-CONTAINING PROTEIN"/>
    <property type="match status" value="1"/>
</dbReference>
<dbReference type="FunFam" id="3.90.79.10:FF:000024">
    <property type="entry name" value="ADP-ribose pyrophosphatase"/>
    <property type="match status" value="1"/>
</dbReference>
<feature type="domain" description="Nudix hydrolase" evidence="4">
    <location>
        <begin position="39"/>
        <end position="167"/>
    </location>
</feature>
<evidence type="ECO:0000256" key="1">
    <source>
        <dbReference type="ARBA" id="ARBA00001946"/>
    </source>
</evidence>
<dbReference type="InterPro" id="IPR020476">
    <property type="entry name" value="Nudix_hydrolase"/>
</dbReference>
<dbReference type="GO" id="GO:0016462">
    <property type="term" value="F:pyrophosphatase activity"/>
    <property type="evidence" value="ECO:0007669"/>
    <property type="project" value="UniProtKB-ARBA"/>
</dbReference>
<gene>
    <name evidence="5" type="ORF">SAMN05660706_107116</name>
</gene>
<dbReference type="PROSITE" id="PS51462">
    <property type="entry name" value="NUDIX"/>
    <property type="match status" value="1"/>
</dbReference>
<accession>A0A1I6D9E9</accession>
<dbReference type="Proteomes" id="UP000199584">
    <property type="component" value="Unassembled WGS sequence"/>
</dbReference>
<dbReference type="InterPro" id="IPR000086">
    <property type="entry name" value="NUDIX_hydrolase_dom"/>
</dbReference>
<evidence type="ECO:0000256" key="3">
    <source>
        <dbReference type="RuleBase" id="RU003476"/>
    </source>
</evidence>
<dbReference type="PROSITE" id="PS00893">
    <property type="entry name" value="NUDIX_BOX"/>
    <property type="match status" value="1"/>
</dbReference>
<dbReference type="OrthoDB" id="9806150at2"/>
<dbReference type="CDD" id="cd03424">
    <property type="entry name" value="NUDIX_ADPRase_Nudt5_UGPPase_Nudt14"/>
    <property type="match status" value="1"/>
</dbReference>
<dbReference type="Gene3D" id="3.90.79.10">
    <property type="entry name" value="Nucleoside Triphosphate Pyrophosphohydrolase"/>
    <property type="match status" value="1"/>
</dbReference>
<name>A0A1I6D9E9_9FIRM</name>
<dbReference type="InterPro" id="IPR015797">
    <property type="entry name" value="NUDIX_hydrolase-like_dom_sf"/>
</dbReference>
<dbReference type="Pfam" id="PF00293">
    <property type="entry name" value="NUDIX"/>
    <property type="match status" value="1"/>
</dbReference>
<dbReference type="STRING" id="39060.SAMN05660706_107116"/>
<comment type="cofactor">
    <cofactor evidence="1">
        <name>Mg(2+)</name>
        <dbReference type="ChEBI" id="CHEBI:18420"/>
    </cofactor>
</comment>
<proteinExistence type="inferred from homology"/>
<comment type="similarity">
    <text evidence="3">Belongs to the Nudix hydrolase family.</text>
</comment>
<dbReference type="SUPFAM" id="SSF55811">
    <property type="entry name" value="Nudix"/>
    <property type="match status" value="1"/>
</dbReference>
<reference evidence="6" key="1">
    <citation type="submission" date="2016-10" db="EMBL/GenBank/DDBJ databases">
        <authorList>
            <person name="Varghese N."/>
            <person name="Submissions S."/>
        </authorList>
    </citation>
    <scope>NUCLEOTIDE SEQUENCE [LARGE SCALE GENOMIC DNA]</scope>
    <source>
        <strain evidence="6">DSM 3669</strain>
    </source>
</reference>
<dbReference type="GO" id="GO:0019693">
    <property type="term" value="P:ribose phosphate metabolic process"/>
    <property type="evidence" value="ECO:0007669"/>
    <property type="project" value="TreeGrafter"/>
</dbReference>